<dbReference type="OrthoDB" id="10434949at2759"/>
<dbReference type="AlphaFoldDB" id="W6Z9H7"/>
<evidence type="ECO:0000313" key="2">
    <source>
        <dbReference type="Proteomes" id="UP000054032"/>
    </source>
</evidence>
<dbReference type="GeneID" id="19121722"/>
<evidence type="ECO:0000313" key="1">
    <source>
        <dbReference type="EMBL" id="EUC40336.1"/>
    </source>
</evidence>
<organism evidence="1 2">
    <name type="scientific">Bipolaris oryzae ATCC 44560</name>
    <dbReference type="NCBI Taxonomy" id="930090"/>
    <lineage>
        <taxon>Eukaryota</taxon>
        <taxon>Fungi</taxon>
        <taxon>Dikarya</taxon>
        <taxon>Ascomycota</taxon>
        <taxon>Pezizomycotina</taxon>
        <taxon>Dothideomycetes</taxon>
        <taxon>Pleosporomycetidae</taxon>
        <taxon>Pleosporales</taxon>
        <taxon>Pleosporineae</taxon>
        <taxon>Pleosporaceae</taxon>
        <taxon>Bipolaris</taxon>
    </lineage>
</organism>
<reference evidence="1 2" key="1">
    <citation type="journal article" date="2013" name="PLoS Genet.">
        <title>Comparative genome structure, secondary metabolite, and effector coding capacity across Cochliobolus pathogens.</title>
        <authorList>
            <person name="Condon B.J."/>
            <person name="Leng Y."/>
            <person name="Wu D."/>
            <person name="Bushley K.E."/>
            <person name="Ohm R.A."/>
            <person name="Otillar R."/>
            <person name="Martin J."/>
            <person name="Schackwitz W."/>
            <person name="Grimwood J."/>
            <person name="MohdZainudin N."/>
            <person name="Xue C."/>
            <person name="Wang R."/>
            <person name="Manning V.A."/>
            <person name="Dhillon B."/>
            <person name="Tu Z.J."/>
            <person name="Steffenson B.J."/>
            <person name="Salamov A."/>
            <person name="Sun H."/>
            <person name="Lowry S."/>
            <person name="LaButti K."/>
            <person name="Han J."/>
            <person name="Copeland A."/>
            <person name="Lindquist E."/>
            <person name="Barry K."/>
            <person name="Schmutz J."/>
            <person name="Baker S.E."/>
            <person name="Ciuffetti L.M."/>
            <person name="Grigoriev I.V."/>
            <person name="Zhong S."/>
            <person name="Turgeon B.G."/>
        </authorList>
    </citation>
    <scope>NUCLEOTIDE SEQUENCE [LARGE SCALE GENOMIC DNA]</scope>
    <source>
        <strain evidence="1 2">ATCC 44560</strain>
    </source>
</reference>
<keyword evidence="2" id="KW-1185">Reference proteome</keyword>
<proteinExistence type="predicted"/>
<dbReference type="KEGG" id="bor:COCMIDRAFT_30710"/>
<accession>W6Z9H7</accession>
<gene>
    <name evidence="1" type="ORF">COCMIDRAFT_30710</name>
</gene>
<dbReference type="HOGENOM" id="CLU_1077645_0_0_1"/>
<dbReference type="EMBL" id="KI964174">
    <property type="protein sequence ID" value="EUC40336.1"/>
    <property type="molecule type" value="Genomic_DNA"/>
</dbReference>
<dbReference type="Proteomes" id="UP000054032">
    <property type="component" value="Unassembled WGS sequence"/>
</dbReference>
<protein>
    <submittedName>
        <fullName evidence="1">Uncharacterized protein</fullName>
    </submittedName>
</protein>
<sequence>MASCHVPLLDFARQKIKRAPPSSCHGAADPITARPGHGRVIIDVLHFIDPHPFAWLSYGQIRMPLVPFPSSSDPSRSRRHIRHRDGQIIRCDSQGITLTRLRCTHYKHGPFVAECLLSAFASSPPAETTTPDCQLVCLSNTHRSGRMRIRRPCLEPVIVQARLQSRRHADHMAPPLFAVTTLFRCQATCQPIPQSMACSKKIAPRPPTIIYCERRVARHAFYCHAYPRSARLPVVSRNLAPFSFVKCAVVAVQKQHTN</sequence>
<name>W6Z9H7_COCMI</name>
<dbReference type="RefSeq" id="XP_007693149.1">
    <property type="nucleotide sequence ID" value="XM_007694959.1"/>
</dbReference>